<proteinExistence type="predicted"/>
<dbReference type="RefSeq" id="WP_156616563.1">
    <property type="nucleotide sequence ID" value="NZ_WPHR01000048.1"/>
</dbReference>
<comment type="caution">
    <text evidence="2">The sequence shown here is derived from an EMBL/GenBank/DDBJ whole genome shotgun (WGS) entry which is preliminary data.</text>
</comment>
<dbReference type="InterPro" id="IPR029060">
    <property type="entry name" value="PIN-like_dom_sf"/>
</dbReference>
<feature type="domain" description="PIN" evidence="1">
    <location>
        <begin position="1"/>
        <end position="141"/>
    </location>
</feature>
<evidence type="ECO:0000313" key="2">
    <source>
        <dbReference type="EMBL" id="MUZ76092.1"/>
    </source>
</evidence>
<protein>
    <submittedName>
        <fullName evidence="2">PIN domain-containing protein</fullName>
    </submittedName>
</protein>
<reference evidence="2 3" key="1">
    <citation type="submission" date="2019-12" db="EMBL/GenBank/DDBJ databases">
        <title>Whole-genome sequencing of Allorhizobium vitis.</title>
        <authorList>
            <person name="Gan H.M."/>
            <person name="Szegedi E."/>
            <person name="Burr T."/>
            <person name="Savka M.A."/>
        </authorList>
    </citation>
    <scope>NUCLEOTIDE SEQUENCE [LARGE SCALE GENOMIC DNA]</scope>
    <source>
        <strain evidence="2 3">CG516</strain>
    </source>
</reference>
<dbReference type="AlphaFoldDB" id="A0A6L6VRJ2"/>
<gene>
    <name evidence="2" type="ORF">GOZ90_25960</name>
</gene>
<sequence>MFLDASVIVAILAKEEDAGYFLAKIEAHKKQFYYSAMSAFEAVVSLGKILALSHGLQNKPTPPELLETAQRHVEAFFEMIGARPMVIDGNVYKVALEAARRFGRHVGHPARLNMGDCFAYACAKQYRIPLLFKGDDFPHTDIESV</sequence>
<dbReference type="Proteomes" id="UP000477951">
    <property type="component" value="Unassembled WGS sequence"/>
</dbReference>
<organism evidence="2 3">
    <name type="scientific">Agrobacterium vitis</name>
    <name type="common">Rhizobium vitis</name>
    <dbReference type="NCBI Taxonomy" id="373"/>
    <lineage>
        <taxon>Bacteria</taxon>
        <taxon>Pseudomonadati</taxon>
        <taxon>Pseudomonadota</taxon>
        <taxon>Alphaproteobacteria</taxon>
        <taxon>Hyphomicrobiales</taxon>
        <taxon>Rhizobiaceae</taxon>
        <taxon>Rhizobium/Agrobacterium group</taxon>
        <taxon>Agrobacterium</taxon>
    </lineage>
</organism>
<dbReference type="EMBL" id="WPHR01000048">
    <property type="protein sequence ID" value="MUZ76092.1"/>
    <property type="molecule type" value="Genomic_DNA"/>
</dbReference>
<dbReference type="CDD" id="cd09871">
    <property type="entry name" value="PIN_MtVapC28-VapC30-like"/>
    <property type="match status" value="1"/>
</dbReference>
<evidence type="ECO:0000313" key="3">
    <source>
        <dbReference type="Proteomes" id="UP000477951"/>
    </source>
</evidence>
<name>A0A6L6VRJ2_AGRVI</name>
<dbReference type="SUPFAM" id="SSF88723">
    <property type="entry name" value="PIN domain-like"/>
    <property type="match status" value="1"/>
</dbReference>
<accession>A0A6L6VRJ2</accession>
<evidence type="ECO:0000259" key="1">
    <source>
        <dbReference type="Pfam" id="PF01850"/>
    </source>
</evidence>
<dbReference type="InterPro" id="IPR002716">
    <property type="entry name" value="PIN_dom"/>
</dbReference>
<dbReference type="Pfam" id="PF01850">
    <property type="entry name" value="PIN"/>
    <property type="match status" value="1"/>
</dbReference>
<dbReference type="Gene3D" id="3.40.50.1010">
    <property type="entry name" value="5'-nuclease"/>
    <property type="match status" value="1"/>
</dbReference>